<dbReference type="OrthoDB" id="3419692at2759"/>
<accession>A0A9Q3CLR7</accession>
<feature type="compositionally biased region" description="Polar residues" evidence="1">
    <location>
        <begin position="48"/>
        <end position="63"/>
    </location>
</feature>
<evidence type="ECO:0000256" key="1">
    <source>
        <dbReference type="SAM" id="MobiDB-lite"/>
    </source>
</evidence>
<name>A0A9Q3CLR7_9BASI</name>
<feature type="region of interest" description="Disordered" evidence="1">
    <location>
        <begin position="21"/>
        <end position="63"/>
    </location>
</feature>
<keyword evidence="3" id="KW-1185">Reference proteome</keyword>
<evidence type="ECO:0000313" key="3">
    <source>
        <dbReference type="Proteomes" id="UP000765509"/>
    </source>
</evidence>
<comment type="caution">
    <text evidence="2">The sequence shown here is derived from an EMBL/GenBank/DDBJ whole genome shotgun (WGS) entry which is preliminary data.</text>
</comment>
<sequence>MKTKDLWRRALKEILKVLGGNDAKEEGNSVEEEALDVTEAAPVPVEASQGTEGPTLAQNNNPVYNQSEPSLLAIMQQMTHIMVNLQAAPSSEASIQPAFKKPSVKEPDGFEGTKPFKFWSFIQSFHLFFHNDKENFFEKKKNALYSPSFLTGRTAK</sequence>
<dbReference type="EMBL" id="AVOT02008069">
    <property type="protein sequence ID" value="MBW0485235.1"/>
    <property type="molecule type" value="Genomic_DNA"/>
</dbReference>
<reference evidence="2" key="1">
    <citation type="submission" date="2021-03" db="EMBL/GenBank/DDBJ databases">
        <title>Draft genome sequence of rust myrtle Austropuccinia psidii MF-1, a brazilian biotype.</title>
        <authorList>
            <person name="Quecine M.C."/>
            <person name="Pachon D.M.R."/>
            <person name="Bonatelli M.L."/>
            <person name="Correr F.H."/>
            <person name="Franceschini L.M."/>
            <person name="Leite T.F."/>
            <person name="Margarido G.R.A."/>
            <person name="Almeida C.A."/>
            <person name="Ferrarezi J.A."/>
            <person name="Labate C.A."/>
        </authorList>
    </citation>
    <scope>NUCLEOTIDE SEQUENCE</scope>
    <source>
        <strain evidence="2">MF-1</strain>
    </source>
</reference>
<protein>
    <submittedName>
        <fullName evidence="2">Uncharacterized protein</fullName>
    </submittedName>
</protein>
<evidence type="ECO:0000313" key="2">
    <source>
        <dbReference type="EMBL" id="MBW0485235.1"/>
    </source>
</evidence>
<dbReference type="Proteomes" id="UP000765509">
    <property type="component" value="Unassembled WGS sequence"/>
</dbReference>
<proteinExistence type="predicted"/>
<dbReference type="AlphaFoldDB" id="A0A9Q3CLR7"/>
<organism evidence="2 3">
    <name type="scientific">Austropuccinia psidii MF-1</name>
    <dbReference type="NCBI Taxonomy" id="1389203"/>
    <lineage>
        <taxon>Eukaryota</taxon>
        <taxon>Fungi</taxon>
        <taxon>Dikarya</taxon>
        <taxon>Basidiomycota</taxon>
        <taxon>Pucciniomycotina</taxon>
        <taxon>Pucciniomycetes</taxon>
        <taxon>Pucciniales</taxon>
        <taxon>Sphaerophragmiaceae</taxon>
        <taxon>Austropuccinia</taxon>
    </lineage>
</organism>
<gene>
    <name evidence="2" type="ORF">O181_024950</name>
</gene>